<evidence type="ECO:0000313" key="2">
    <source>
        <dbReference type="Proteomes" id="UP000051952"/>
    </source>
</evidence>
<dbReference type="Proteomes" id="UP000051952">
    <property type="component" value="Unassembled WGS sequence"/>
</dbReference>
<dbReference type="AlphaFoldDB" id="A0A0S4KKV5"/>
<gene>
    <name evidence="1" type="ORF">BSAL_21495</name>
</gene>
<dbReference type="VEuPathDB" id="TriTrypDB:BSAL_21495"/>
<sequence>MRVTSSIRDMRTKLNALRAGIRSFQFKEVIGQFSQHVIPQLQQVQATNKRLLDRDYILEKLLLDALCKVGTMPDSGSPEGYLPEGGPLHVGTYSLLDDRRFLEWTRRISETLSGKVTAVQSYIQALSNELKFQQPNGGGGKRSGDGSSSSSAAVLEERIVGLEGSLVENECFNVSNILDHTFDSSTAVQGTRRTELVTLLKHAAETNEEIRLIYVVPSWATKPQLRVKLNMWRQRRLEALQKVEQLLNQELQHFVSSGAQKIMLKGKLMTIRELIQLASRLHLMPSTGPGTTNCGGSCGLVCRIHCGWNTRNVAPERWQPGPSITGIATV</sequence>
<dbReference type="EMBL" id="CYKH01001744">
    <property type="protein sequence ID" value="CUI15025.1"/>
    <property type="molecule type" value="Genomic_DNA"/>
</dbReference>
<name>A0A0S4KKV5_BODSA</name>
<organism evidence="1 2">
    <name type="scientific">Bodo saltans</name>
    <name type="common">Flagellated protozoan</name>
    <dbReference type="NCBI Taxonomy" id="75058"/>
    <lineage>
        <taxon>Eukaryota</taxon>
        <taxon>Discoba</taxon>
        <taxon>Euglenozoa</taxon>
        <taxon>Kinetoplastea</taxon>
        <taxon>Metakinetoplastina</taxon>
        <taxon>Eubodonida</taxon>
        <taxon>Bodonidae</taxon>
        <taxon>Bodo</taxon>
    </lineage>
</organism>
<keyword evidence="2" id="KW-1185">Reference proteome</keyword>
<evidence type="ECO:0000313" key="1">
    <source>
        <dbReference type="EMBL" id="CUI15025.1"/>
    </source>
</evidence>
<reference evidence="2" key="1">
    <citation type="submission" date="2015-09" db="EMBL/GenBank/DDBJ databases">
        <authorList>
            <consortium name="Pathogen Informatics"/>
        </authorList>
    </citation>
    <scope>NUCLEOTIDE SEQUENCE [LARGE SCALE GENOMIC DNA]</scope>
    <source>
        <strain evidence="2">Lake Konstanz</strain>
    </source>
</reference>
<protein>
    <submittedName>
        <fullName evidence="1">Uncharacterized protein</fullName>
    </submittedName>
</protein>
<accession>A0A0S4KKV5</accession>
<proteinExistence type="predicted"/>